<reference evidence="2" key="1">
    <citation type="journal article" date="2001" name="J. Infect. Dis.">
        <title>Salp25D, an Ixodes scapularis antioxidant, is 1 of 14 immunodominant antigens in engorged tick salivary glands.</title>
        <authorList>
            <person name="Das S."/>
            <person name="Banerjee G."/>
            <person name="DePonte K."/>
            <person name="Marcantonio N."/>
            <person name="Kantor F.S."/>
            <person name="Fikrig E."/>
        </authorList>
    </citation>
    <scope>NUCLEOTIDE SEQUENCE</scope>
</reference>
<keyword evidence="1" id="KW-0812">Transmembrane</keyword>
<feature type="transmembrane region" description="Helical" evidence="1">
    <location>
        <begin position="21"/>
        <end position="41"/>
    </location>
</feature>
<dbReference type="EMBL" id="AF209915">
    <property type="protein sequence ID" value="AAK97818.1"/>
    <property type="molecule type" value="mRNA"/>
</dbReference>
<dbReference type="VEuPathDB" id="VectorBase:ISCP_004057"/>
<protein>
    <submittedName>
        <fullName evidence="2">16 kDa salivary gland protein A</fullName>
    </submittedName>
</protein>
<sequence length="144" mass="16012">MVEDGMKNTGILSFIMRGTRLIMATFVLFAICKPIVAGVVIRGTENLAPKCEQKIKHLCENPTHGELTEVTVTARQCQATCTYRPDPTRDTVEVDGIPIKNRHYETVTLPDKMPCGFGARCNKKGECSCNSCNENINHNEPRQT</sequence>
<dbReference type="AlphaFoldDB" id="Q95WZ3"/>
<organism evidence="2">
    <name type="scientific">Ixodes scapularis</name>
    <name type="common">Black-legged tick</name>
    <name type="synonym">Deer tick</name>
    <dbReference type="NCBI Taxonomy" id="6945"/>
    <lineage>
        <taxon>Eukaryota</taxon>
        <taxon>Metazoa</taxon>
        <taxon>Ecdysozoa</taxon>
        <taxon>Arthropoda</taxon>
        <taxon>Chelicerata</taxon>
        <taxon>Arachnida</taxon>
        <taxon>Acari</taxon>
        <taxon>Parasitiformes</taxon>
        <taxon>Ixodida</taxon>
        <taxon>Ixodoidea</taxon>
        <taxon>Ixodidae</taxon>
        <taxon>Ixodinae</taxon>
        <taxon>Ixodes</taxon>
    </lineage>
</organism>
<name>Q95WZ3_IXOSC</name>
<evidence type="ECO:0000256" key="1">
    <source>
        <dbReference type="SAM" id="Phobius"/>
    </source>
</evidence>
<keyword evidence="1" id="KW-1133">Transmembrane helix</keyword>
<proteinExistence type="evidence at transcript level"/>
<accession>Q95WZ3</accession>
<gene>
    <name evidence="2" type="primary">Salp16A</name>
</gene>
<keyword evidence="1" id="KW-0472">Membrane</keyword>
<evidence type="ECO:0000313" key="2">
    <source>
        <dbReference type="EMBL" id="AAK97818.1"/>
    </source>
</evidence>